<reference evidence="2" key="1">
    <citation type="submission" date="2022-10" db="EMBL/GenBank/DDBJ databases">
        <authorList>
            <person name="Yu W.X."/>
        </authorList>
    </citation>
    <scope>NUCLEOTIDE SEQUENCE</scope>
    <source>
        <strain evidence="2">AAT</strain>
    </source>
</reference>
<proteinExistence type="predicted"/>
<evidence type="ECO:0000313" key="3">
    <source>
        <dbReference type="Proteomes" id="UP001209229"/>
    </source>
</evidence>
<accession>A0AAE3M6G2</accession>
<dbReference type="PANTHER" id="PTHR12121:SF36">
    <property type="entry name" value="ENDONUCLEASE_EXONUCLEASE_PHOSPHATASE DOMAIN-CONTAINING PROTEIN"/>
    <property type="match status" value="1"/>
</dbReference>
<evidence type="ECO:0000313" key="2">
    <source>
        <dbReference type="EMBL" id="MCW3787958.1"/>
    </source>
</evidence>
<dbReference type="AlphaFoldDB" id="A0AAE3M6G2"/>
<dbReference type="CDD" id="cd09083">
    <property type="entry name" value="EEP-1"/>
    <property type="match status" value="1"/>
</dbReference>
<dbReference type="Proteomes" id="UP001209229">
    <property type="component" value="Unassembled WGS sequence"/>
</dbReference>
<dbReference type="RefSeq" id="WP_301191522.1">
    <property type="nucleotide sequence ID" value="NZ_JAPDPJ010000040.1"/>
</dbReference>
<comment type="caution">
    <text evidence="2">The sequence shown here is derived from an EMBL/GenBank/DDBJ whole genome shotgun (WGS) entry which is preliminary data.</text>
</comment>
<dbReference type="GO" id="GO:0000175">
    <property type="term" value="F:3'-5'-RNA exonuclease activity"/>
    <property type="evidence" value="ECO:0007669"/>
    <property type="project" value="TreeGrafter"/>
</dbReference>
<dbReference type="InterPro" id="IPR036691">
    <property type="entry name" value="Endo/exonu/phosph_ase_sf"/>
</dbReference>
<keyword evidence="2" id="KW-0378">Hydrolase</keyword>
<dbReference type="InterPro" id="IPR005135">
    <property type="entry name" value="Endo/exonuclease/phosphatase"/>
</dbReference>
<dbReference type="GO" id="GO:0004519">
    <property type="term" value="F:endonuclease activity"/>
    <property type="evidence" value="ECO:0007669"/>
    <property type="project" value="UniProtKB-KW"/>
</dbReference>
<dbReference type="EMBL" id="JAPDPJ010000040">
    <property type="protein sequence ID" value="MCW3787958.1"/>
    <property type="molecule type" value="Genomic_DNA"/>
</dbReference>
<protein>
    <submittedName>
        <fullName evidence="2">Endonuclease/exonuclease/phosphatase family protein</fullName>
    </submittedName>
</protein>
<dbReference type="Pfam" id="PF03372">
    <property type="entry name" value="Exo_endo_phos"/>
    <property type="match status" value="1"/>
</dbReference>
<dbReference type="SUPFAM" id="SSF56219">
    <property type="entry name" value="DNase I-like"/>
    <property type="match status" value="1"/>
</dbReference>
<organism evidence="2 3">
    <name type="scientific">Plebeiibacterium sediminum</name>
    <dbReference type="NCBI Taxonomy" id="2992112"/>
    <lineage>
        <taxon>Bacteria</taxon>
        <taxon>Pseudomonadati</taxon>
        <taxon>Bacteroidota</taxon>
        <taxon>Bacteroidia</taxon>
        <taxon>Marinilabiliales</taxon>
        <taxon>Marinilabiliaceae</taxon>
        <taxon>Plebeiibacterium</taxon>
    </lineage>
</organism>
<name>A0AAE3M6G2_9BACT</name>
<keyword evidence="2" id="KW-0540">Nuclease</keyword>
<evidence type="ECO:0000259" key="1">
    <source>
        <dbReference type="Pfam" id="PF03372"/>
    </source>
</evidence>
<keyword evidence="3" id="KW-1185">Reference proteome</keyword>
<dbReference type="PANTHER" id="PTHR12121">
    <property type="entry name" value="CARBON CATABOLITE REPRESSOR PROTEIN 4"/>
    <property type="match status" value="1"/>
</dbReference>
<gene>
    <name evidence="2" type="ORF">OM075_15895</name>
</gene>
<dbReference type="InterPro" id="IPR050410">
    <property type="entry name" value="CCR4/nocturin_mRNA_transcr"/>
</dbReference>
<feature type="domain" description="Endonuclease/exonuclease/phosphatase" evidence="1">
    <location>
        <begin position="28"/>
        <end position="262"/>
    </location>
</feature>
<dbReference type="Gene3D" id="3.60.10.10">
    <property type="entry name" value="Endonuclease/exonuclease/phosphatase"/>
    <property type="match status" value="1"/>
</dbReference>
<keyword evidence="2" id="KW-0255">Endonuclease</keyword>
<sequence>MKQIIITLCICFSISLQSLFGEKLIVATYNVRNHNYNDSIMGNGWYRRCPLICDQIRFYDFEIFGAQEVLYDQLKDMLHQLPEYGYVGVGRDDGNKKGEFAPIFYKKKQFKLLSSGNFWLSDITYEPNRGWDAALPRICTWAKLKDLKSGFSFFFFNLHMDHIGVDARKNSAKLVLNKIDEISDGLPVILTGDFNVDQHSPNYEILEGSKVLTDSYLEADVCYALNGTFNDFKTNTFTDSRIDHIFVSLDFKVERYGVLTDTYRSKLYNEHELKSSNFPKEVSMQKYEARALSDHFPIMVILNY</sequence>